<reference evidence="1 2" key="1">
    <citation type="journal article" date="2017" name="Curr. Biol.">
        <title>Genome architecture and evolution of a unichromosomal asexual nematode.</title>
        <authorList>
            <person name="Fradin H."/>
            <person name="Zegar C."/>
            <person name="Gutwein M."/>
            <person name="Lucas J."/>
            <person name="Kovtun M."/>
            <person name="Corcoran D."/>
            <person name="Baugh L.R."/>
            <person name="Kiontke K."/>
            <person name="Gunsalus K."/>
            <person name="Fitch D.H."/>
            <person name="Piano F."/>
        </authorList>
    </citation>
    <scope>NUCLEOTIDE SEQUENCE [LARGE SCALE GENOMIC DNA]</scope>
    <source>
        <strain evidence="1">PF1309</strain>
    </source>
</reference>
<protein>
    <submittedName>
        <fullName evidence="1">Uncharacterized protein</fullName>
    </submittedName>
</protein>
<comment type="caution">
    <text evidence="1">The sequence shown here is derived from an EMBL/GenBank/DDBJ whole genome shotgun (WGS) entry which is preliminary data.</text>
</comment>
<accession>A0A2A2JB69</accession>
<evidence type="ECO:0000313" key="1">
    <source>
        <dbReference type="EMBL" id="PAV58839.1"/>
    </source>
</evidence>
<organism evidence="1 2">
    <name type="scientific">Diploscapter pachys</name>
    <dbReference type="NCBI Taxonomy" id="2018661"/>
    <lineage>
        <taxon>Eukaryota</taxon>
        <taxon>Metazoa</taxon>
        <taxon>Ecdysozoa</taxon>
        <taxon>Nematoda</taxon>
        <taxon>Chromadorea</taxon>
        <taxon>Rhabditida</taxon>
        <taxon>Rhabditina</taxon>
        <taxon>Rhabditomorpha</taxon>
        <taxon>Rhabditoidea</taxon>
        <taxon>Rhabditidae</taxon>
        <taxon>Diploscapter</taxon>
    </lineage>
</organism>
<keyword evidence="2" id="KW-1185">Reference proteome</keyword>
<gene>
    <name evidence="1" type="ORF">WR25_08847</name>
</gene>
<sequence length="106" mass="12037">MDSLSCSENTATDVLFSSVSARNTRIAISPAIRLVHFILFHNPYAGPLFATRTLLNSLALVCLLPKHRTVLQWSCRRGDRRRMRSEPRGRSRILNVGMKLNELSEK</sequence>
<evidence type="ECO:0000313" key="2">
    <source>
        <dbReference type="Proteomes" id="UP000218231"/>
    </source>
</evidence>
<dbReference type="EMBL" id="LIAE01010556">
    <property type="protein sequence ID" value="PAV58839.1"/>
    <property type="molecule type" value="Genomic_DNA"/>
</dbReference>
<name>A0A2A2JB69_9BILA</name>
<dbReference type="AlphaFoldDB" id="A0A2A2JB69"/>
<dbReference type="Proteomes" id="UP000218231">
    <property type="component" value="Unassembled WGS sequence"/>
</dbReference>
<proteinExistence type="predicted"/>